<evidence type="ECO:0000313" key="14">
    <source>
        <dbReference type="Proteomes" id="UP000229433"/>
    </source>
</evidence>
<dbReference type="GO" id="GO:0046654">
    <property type="term" value="P:tetrahydrofolate biosynthetic process"/>
    <property type="evidence" value="ECO:0007669"/>
    <property type="project" value="TreeGrafter"/>
</dbReference>
<dbReference type="OrthoDB" id="9811744at2"/>
<dbReference type="GO" id="GO:0004156">
    <property type="term" value="F:dihydropteroate synthase activity"/>
    <property type="evidence" value="ECO:0007669"/>
    <property type="project" value="UniProtKB-EC"/>
</dbReference>
<evidence type="ECO:0000256" key="1">
    <source>
        <dbReference type="ARBA" id="ARBA00000012"/>
    </source>
</evidence>
<dbReference type="Gene3D" id="3.20.20.20">
    <property type="entry name" value="Dihydropteroate synthase-like"/>
    <property type="match status" value="1"/>
</dbReference>
<comment type="pathway">
    <text evidence="3">Cofactor biosynthesis; tetrahydrofolate biosynthesis; 7,8-dihydrofolate from 2-amino-4-hydroxy-6-hydroxymethyl-7,8-dihydropteridine diphosphate and 4-aminobenzoate: step 1/2.</text>
</comment>
<evidence type="ECO:0000259" key="12">
    <source>
        <dbReference type="PROSITE" id="PS50972"/>
    </source>
</evidence>
<keyword evidence="9" id="KW-0460">Magnesium</keyword>
<evidence type="ECO:0000256" key="5">
    <source>
        <dbReference type="ARBA" id="ARBA00012458"/>
    </source>
</evidence>
<dbReference type="InterPro" id="IPR006390">
    <property type="entry name" value="DHP_synth_dom"/>
</dbReference>
<proteinExistence type="inferred from homology"/>
<protein>
    <recommendedName>
        <fullName evidence="6">Dihydropteroate synthase</fullName>
        <ecNumber evidence="5">2.5.1.15</ecNumber>
    </recommendedName>
    <alternativeName>
        <fullName evidence="11">Dihydropteroate pyrophosphorylase</fullName>
    </alternativeName>
</protein>
<comment type="catalytic activity">
    <reaction evidence="1">
        <text>(7,8-dihydropterin-6-yl)methyl diphosphate + 4-aminobenzoate = 7,8-dihydropteroate + diphosphate</text>
        <dbReference type="Rhea" id="RHEA:19949"/>
        <dbReference type="ChEBI" id="CHEBI:17836"/>
        <dbReference type="ChEBI" id="CHEBI:17839"/>
        <dbReference type="ChEBI" id="CHEBI:33019"/>
        <dbReference type="ChEBI" id="CHEBI:72950"/>
        <dbReference type="EC" id="2.5.1.15"/>
    </reaction>
</comment>
<comment type="similarity">
    <text evidence="4">Belongs to the DHPS family.</text>
</comment>
<accession>A0A2G1VSI3</accession>
<dbReference type="PROSITE" id="PS50972">
    <property type="entry name" value="PTERIN_BINDING"/>
    <property type="match status" value="1"/>
</dbReference>
<keyword evidence="8" id="KW-0479">Metal-binding</keyword>
<dbReference type="SUPFAM" id="SSF51717">
    <property type="entry name" value="Dihydropteroate synthetase-like"/>
    <property type="match status" value="1"/>
</dbReference>
<evidence type="ECO:0000313" key="13">
    <source>
        <dbReference type="EMBL" id="PHQ29580.1"/>
    </source>
</evidence>
<evidence type="ECO:0000256" key="7">
    <source>
        <dbReference type="ARBA" id="ARBA00022679"/>
    </source>
</evidence>
<evidence type="ECO:0000256" key="6">
    <source>
        <dbReference type="ARBA" id="ARBA00016919"/>
    </source>
</evidence>
<dbReference type="InterPro" id="IPR011005">
    <property type="entry name" value="Dihydropteroate_synth-like_sf"/>
</dbReference>
<dbReference type="AlphaFoldDB" id="A0A2G1VSI3"/>
<keyword evidence="7" id="KW-0808">Transferase</keyword>
<dbReference type="GO" id="GO:0005829">
    <property type="term" value="C:cytosol"/>
    <property type="evidence" value="ECO:0007669"/>
    <property type="project" value="TreeGrafter"/>
</dbReference>
<dbReference type="RefSeq" id="WP_099646074.1">
    <property type="nucleotide sequence ID" value="NZ_KZ319290.1"/>
</dbReference>
<dbReference type="FunFam" id="3.20.20.20:FF:000006">
    <property type="entry name" value="Dihydropteroate synthase"/>
    <property type="match status" value="1"/>
</dbReference>
<evidence type="ECO:0000256" key="10">
    <source>
        <dbReference type="ARBA" id="ARBA00022909"/>
    </source>
</evidence>
<gene>
    <name evidence="13" type="primary">folP</name>
    <name evidence="13" type="ORF">CJ305_09710</name>
</gene>
<dbReference type="EC" id="2.5.1.15" evidence="5"/>
<evidence type="ECO:0000256" key="11">
    <source>
        <dbReference type="ARBA" id="ARBA00030193"/>
    </source>
</evidence>
<dbReference type="InterPro" id="IPR045031">
    <property type="entry name" value="DHP_synth-like"/>
</dbReference>
<dbReference type="InterPro" id="IPR000489">
    <property type="entry name" value="Pterin-binding_dom"/>
</dbReference>
<keyword evidence="14" id="KW-1185">Reference proteome</keyword>
<reference evidence="13 14" key="1">
    <citation type="submission" date="2017-08" db="EMBL/GenBank/DDBJ databases">
        <title>The whole genome shortgun sequences of strain Leeuwenhoekiella nanhaiensis G18 from the South China Sea.</title>
        <authorList>
            <person name="Liu Q."/>
        </authorList>
    </citation>
    <scope>NUCLEOTIDE SEQUENCE [LARGE SCALE GENOMIC DNA]</scope>
    <source>
        <strain evidence="13 14">G18</strain>
    </source>
</reference>
<feature type="domain" description="Pterin-binding" evidence="12">
    <location>
        <begin position="16"/>
        <end position="268"/>
    </location>
</feature>
<comment type="cofactor">
    <cofactor evidence="2">
        <name>Mg(2+)</name>
        <dbReference type="ChEBI" id="CHEBI:18420"/>
    </cofactor>
</comment>
<dbReference type="PANTHER" id="PTHR20941">
    <property type="entry name" value="FOLATE SYNTHESIS PROTEINS"/>
    <property type="match status" value="1"/>
</dbReference>
<evidence type="ECO:0000256" key="9">
    <source>
        <dbReference type="ARBA" id="ARBA00022842"/>
    </source>
</evidence>
<sequence>MASINCKGNLIDLSTPRVMGILNLTPDSFYEGSRFTHTDAVLAQTEKMLAKGADFIDVGAYSSRPGADHISVDEELSRLLPVVEVLIKNFPNLLISVDTFRSEVAKEAVQAGAALVNDISAGHLDENMLTTIAALQVPYIMMHMKGTPQTMKNLAQYDDLLKEVIYYLSERIAAARALGINDLIVDPGFGFAKTTAHNFELLNKAEQLQMLDVPVLIGVSRKSMIYKTLDVSAAEALNGTTVLNTIALQKGASILRVHDVKPAVEAVRLLQALSQSEKGAAAI</sequence>
<dbReference type="GO" id="GO:0046872">
    <property type="term" value="F:metal ion binding"/>
    <property type="evidence" value="ECO:0007669"/>
    <property type="project" value="UniProtKB-KW"/>
</dbReference>
<keyword evidence="10" id="KW-0289">Folate biosynthesis</keyword>
<dbReference type="EMBL" id="NQXA01000004">
    <property type="protein sequence ID" value="PHQ29580.1"/>
    <property type="molecule type" value="Genomic_DNA"/>
</dbReference>
<dbReference type="Proteomes" id="UP000229433">
    <property type="component" value="Unassembled WGS sequence"/>
</dbReference>
<dbReference type="Pfam" id="PF00809">
    <property type="entry name" value="Pterin_bind"/>
    <property type="match status" value="1"/>
</dbReference>
<dbReference type="CDD" id="cd00739">
    <property type="entry name" value="DHPS"/>
    <property type="match status" value="1"/>
</dbReference>
<evidence type="ECO:0000256" key="3">
    <source>
        <dbReference type="ARBA" id="ARBA00004763"/>
    </source>
</evidence>
<dbReference type="GO" id="GO:0046656">
    <property type="term" value="P:folic acid biosynthetic process"/>
    <property type="evidence" value="ECO:0007669"/>
    <property type="project" value="UniProtKB-KW"/>
</dbReference>
<dbReference type="NCBIfam" id="TIGR01496">
    <property type="entry name" value="DHPS"/>
    <property type="match status" value="1"/>
</dbReference>
<evidence type="ECO:0000256" key="2">
    <source>
        <dbReference type="ARBA" id="ARBA00001946"/>
    </source>
</evidence>
<name>A0A2G1VSI3_9FLAO</name>
<organism evidence="13 14">
    <name type="scientific">Leeuwenhoekiella nanhaiensis</name>
    <dbReference type="NCBI Taxonomy" id="1655491"/>
    <lineage>
        <taxon>Bacteria</taxon>
        <taxon>Pseudomonadati</taxon>
        <taxon>Bacteroidota</taxon>
        <taxon>Flavobacteriia</taxon>
        <taxon>Flavobacteriales</taxon>
        <taxon>Flavobacteriaceae</taxon>
        <taxon>Leeuwenhoekiella</taxon>
    </lineage>
</organism>
<evidence type="ECO:0000256" key="8">
    <source>
        <dbReference type="ARBA" id="ARBA00022723"/>
    </source>
</evidence>
<evidence type="ECO:0000256" key="4">
    <source>
        <dbReference type="ARBA" id="ARBA00009503"/>
    </source>
</evidence>
<comment type="caution">
    <text evidence="13">The sequence shown here is derived from an EMBL/GenBank/DDBJ whole genome shotgun (WGS) entry which is preliminary data.</text>
</comment>
<dbReference type="PANTHER" id="PTHR20941:SF1">
    <property type="entry name" value="FOLIC ACID SYNTHESIS PROTEIN FOL1"/>
    <property type="match status" value="1"/>
</dbReference>